<evidence type="ECO:0000256" key="5">
    <source>
        <dbReference type="ARBA" id="ARBA00022822"/>
    </source>
</evidence>
<evidence type="ECO:0000256" key="7">
    <source>
        <dbReference type="ARBA" id="ARBA00023239"/>
    </source>
</evidence>
<evidence type="ECO:0000256" key="6">
    <source>
        <dbReference type="ARBA" id="ARBA00023141"/>
    </source>
</evidence>
<feature type="active site" description="Proton acceptor" evidence="9">
    <location>
        <position position="49"/>
    </location>
</feature>
<comment type="function">
    <text evidence="1 9">The alpha subunit is responsible for the aldol cleavage of indoleglycerol phosphate to indole and glyceraldehyde 3-phosphate.</text>
</comment>
<dbReference type="SUPFAM" id="SSF51366">
    <property type="entry name" value="Ribulose-phoshate binding barrel"/>
    <property type="match status" value="1"/>
</dbReference>
<keyword evidence="5 9" id="KW-0822">Tryptophan biosynthesis</keyword>
<comment type="catalytic activity">
    <reaction evidence="8 9">
        <text>(1S,2R)-1-C-(indol-3-yl)glycerol 3-phosphate + L-serine = D-glyceraldehyde 3-phosphate + L-tryptophan + H2O</text>
        <dbReference type="Rhea" id="RHEA:10532"/>
        <dbReference type="ChEBI" id="CHEBI:15377"/>
        <dbReference type="ChEBI" id="CHEBI:33384"/>
        <dbReference type="ChEBI" id="CHEBI:57912"/>
        <dbReference type="ChEBI" id="CHEBI:58866"/>
        <dbReference type="ChEBI" id="CHEBI:59776"/>
        <dbReference type="EC" id="4.2.1.20"/>
    </reaction>
</comment>
<dbReference type="PANTHER" id="PTHR43406:SF1">
    <property type="entry name" value="TRYPTOPHAN SYNTHASE ALPHA CHAIN, CHLOROPLASTIC"/>
    <property type="match status" value="1"/>
</dbReference>
<dbReference type="Proteomes" id="UP000033428">
    <property type="component" value="Unassembled WGS sequence"/>
</dbReference>
<evidence type="ECO:0000313" key="11">
    <source>
        <dbReference type="EMBL" id="KJJ84989.1"/>
    </source>
</evidence>
<name>A0A0F0CSJ7_9BACT</name>
<dbReference type="InterPro" id="IPR018204">
    <property type="entry name" value="Trp_synthase_alpha_AS"/>
</dbReference>
<evidence type="ECO:0000256" key="2">
    <source>
        <dbReference type="ARBA" id="ARBA00004733"/>
    </source>
</evidence>
<dbReference type="HAMAP" id="MF_00131">
    <property type="entry name" value="Trp_synth_alpha"/>
    <property type="match status" value="1"/>
</dbReference>
<evidence type="ECO:0000256" key="4">
    <source>
        <dbReference type="ARBA" id="ARBA00022605"/>
    </source>
</evidence>
<keyword evidence="6 9" id="KW-0057">Aromatic amino acid biosynthesis</keyword>
<dbReference type="Gene3D" id="3.20.20.70">
    <property type="entry name" value="Aldolase class I"/>
    <property type="match status" value="1"/>
</dbReference>
<evidence type="ECO:0000256" key="1">
    <source>
        <dbReference type="ARBA" id="ARBA00003365"/>
    </source>
</evidence>
<dbReference type="EC" id="4.2.1.20" evidence="9"/>
<comment type="pathway">
    <text evidence="2 9">Amino-acid biosynthesis; L-tryptophan biosynthesis; L-tryptophan from chorismate: step 5/5.</text>
</comment>
<dbReference type="PATRIC" id="fig|1609969.3.peg.1211"/>
<proteinExistence type="inferred from homology"/>
<dbReference type="InterPro" id="IPR011060">
    <property type="entry name" value="RibuloseP-bd_barrel"/>
</dbReference>
<comment type="caution">
    <text evidence="11">The sequence shown here is derived from an EMBL/GenBank/DDBJ whole genome shotgun (WGS) entry which is preliminary data.</text>
</comment>
<dbReference type="EMBL" id="JYNY01000231">
    <property type="protein sequence ID" value="KJJ84989.1"/>
    <property type="molecule type" value="Genomic_DNA"/>
</dbReference>
<protein>
    <recommendedName>
        <fullName evidence="9">Tryptophan synthase alpha chain</fullName>
        <ecNumber evidence="9">4.2.1.20</ecNumber>
    </recommendedName>
</protein>
<dbReference type="Pfam" id="PF00290">
    <property type="entry name" value="Trp_syntA"/>
    <property type="match status" value="1"/>
</dbReference>
<dbReference type="NCBIfam" id="TIGR00262">
    <property type="entry name" value="trpA"/>
    <property type="match status" value="1"/>
</dbReference>
<gene>
    <name evidence="9" type="primary">trpA</name>
    <name evidence="11" type="ORF">OMAG_001128</name>
</gene>
<keyword evidence="7 9" id="KW-0456">Lyase</keyword>
<dbReference type="PROSITE" id="PS00167">
    <property type="entry name" value="TRP_SYNTHASE_ALPHA"/>
    <property type="match status" value="1"/>
</dbReference>
<feature type="active site" description="Proton acceptor" evidence="9">
    <location>
        <position position="60"/>
    </location>
</feature>
<evidence type="ECO:0000256" key="9">
    <source>
        <dbReference type="HAMAP-Rule" id="MF_00131"/>
    </source>
</evidence>
<evidence type="ECO:0000256" key="10">
    <source>
        <dbReference type="RuleBase" id="RU003662"/>
    </source>
</evidence>
<comment type="subunit">
    <text evidence="3 9">Tetramer of two alpha and two beta chains.</text>
</comment>
<sequence length="267" mass="29157">MNRIDKKFEVLRSSGEKAFIPYITAGDPSIAVTKKLVKILAENGADIIELGIPFSDPLADGPTIQKAVKRALDGGCRVKAILAMVKELSKEIDTPLVFMTYFNIVFNYGLAKFIKDAKESGASGIIIPDMPMEESEELLEITNKENFSLIFLAAPTTPLERFKKIAEKTKGFIYYVSLTGVTGARNVLSAKIESDIARLKKVAKKPVCVGFGISTPLQARELAKSADGIIVGSALINIIEKNISDETKLFFEFKKLVKSLSLAVHGK</sequence>
<evidence type="ECO:0000256" key="3">
    <source>
        <dbReference type="ARBA" id="ARBA00011270"/>
    </source>
</evidence>
<dbReference type="UniPathway" id="UPA00035">
    <property type="reaction ID" value="UER00044"/>
</dbReference>
<reference evidence="11 12" key="1">
    <citation type="submission" date="2015-02" db="EMBL/GenBank/DDBJ databases">
        <title>Single-cell genomics of uncultivated deep-branching MTB reveals a conserved set of magnetosome genes.</title>
        <authorList>
            <person name="Kolinko S."/>
            <person name="Richter M."/>
            <person name="Glockner F.O."/>
            <person name="Brachmann A."/>
            <person name="Schuler D."/>
        </authorList>
    </citation>
    <scope>NUCLEOTIDE SEQUENCE [LARGE SCALE GENOMIC DNA]</scope>
    <source>
        <strain evidence="11">SKK-01</strain>
    </source>
</reference>
<dbReference type="InterPro" id="IPR002028">
    <property type="entry name" value="Trp_synthase_suA"/>
</dbReference>
<evidence type="ECO:0000313" key="12">
    <source>
        <dbReference type="Proteomes" id="UP000033428"/>
    </source>
</evidence>
<comment type="similarity">
    <text evidence="9 10">Belongs to the TrpA family.</text>
</comment>
<dbReference type="CDD" id="cd04724">
    <property type="entry name" value="Tryptophan_synthase_alpha"/>
    <property type="match status" value="1"/>
</dbReference>
<keyword evidence="12" id="KW-1185">Reference proteome</keyword>
<dbReference type="GO" id="GO:0004834">
    <property type="term" value="F:tryptophan synthase activity"/>
    <property type="evidence" value="ECO:0007669"/>
    <property type="project" value="UniProtKB-UniRule"/>
</dbReference>
<evidence type="ECO:0000256" key="8">
    <source>
        <dbReference type="ARBA" id="ARBA00049047"/>
    </source>
</evidence>
<dbReference type="AlphaFoldDB" id="A0A0F0CSJ7"/>
<dbReference type="InterPro" id="IPR013785">
    <property type="entry name" value="Aldolase_TIM"/>
</dbReference>
<dbReference type="FunFam" id="3.20.20.70:FF:000037">
    <property type="entry name" value="Tryptophan synthase alpha chain"/>
    <property type="match status" value="1"/>
</dbReference>
<accession>A0A0F0CSJ7</accession>
<dbReference type="GO" id="GO:0005829">
    <property type="term" value="C:cytosol"/>
    <property type="evidence" value="ECO:0007669"/>
    <property type="project" value="TreeGrafter"/>
</dbReference>
<dbReference type="PANTHER" id="PTHR43406">
    <property type="entry name" value="TRYPTOPHAN SYNTHASE, ALPHA CHAIN"/>
    <property type="match status" value="1"/>
</dbReference>
<organism evidence="11 12">
    <name type="scientific">Candidatus Omnitrophus magneticus</name>
    <dbReference type="NCBI Taxonomy" id="1609969"/>
    <lineage>
        <taxon>Bacteria</taxon>
        <taxon>Pseudomonadati</taxon>
        <taxon>Candidatus Omnitrophota</taxon>
        <taxon>Candidatus Omnitrophus</taxon>
    </lineage>
</organism>
<keyword evidence="4 9" id="KW-0028">Amino-acid biosynthesis</keyword>